<keyword evidence="3" id="KW-1185">Reference proteome</keyword>
<protein>
    <recommendedName>
        <fullName evidence="4">DUF4283 domain-containing protein</fullName>
    </recommendedName>
</protein>
<evidence type="ECO:0000313" key="2">
    <source>
        <dbReference type="EMBL" id="KAF5809210.1"/>
    </source>
</evidence>
<dbReference type="EMBL" id="MNCJ02000319">
    <property type="protein sequence ID" value="KAF5809210.1"/>
    <property type="molecule type" value="Genomic_DNA"/>
</dbReference>
<organism evidence="2 3">
    <name type="scientific">Helianthus annuus</name>
    <name type="common">Common sunflower</name>
    <dbReference type="NCBI Taxonomy" id="4232"/>
    <lineage>
        <taxon>Eukaryota</taxon>
        <taxon>Viridiplantae</taxon>
        <taxon>Streptophyta</taxon>
        <taxon>Embryophyta</taxon>
        <taxon>Tracheophyta</taxon>
        <taxon>Spermatophyta</taxon>
        <taxon>Magnoliopsida</taxon>
        <taxon>eudicotyledons</taxon>
        <taxon>Gunneridae</taxon>
        <taxon>Pentapetalae</taxon>
        <taxon>asterids</taxon>
        <taxon>campanulids</taxon>
        <taxon>Asterales</taxon>
        <taxon>Asteraceae</taxon>
        <taxon>Asteroideae</taxon>
        <taxon>Heliantheae alliance</taxon>
        <taxon>Heliantheae</taxon>
        <taxon>Helianthus</taxon>
    </lineage>
</organism>
<gene>
    <name evidence="2" type="ORF">HanXRQr2_Chr04g0154441</name>
</gene>
<dbReference type="Proteomes" id="UP000215914">
    <property type="component" value="Unassembled WGS sequence"/>
</dbReference>
<comment type="caution">
    <text evidence="2">The sequence shown here is derived from an EMBL/GenBank/DDBJ whole genome shotgun (WGS) entry which is preliminary data.</text>
</comment>
<feature type="compositionally biased region" description="Basic residues" evidence="1">
    <location>
        <begin position="351"/>
        <end position="363"/>
    </location>
</feature>
<evidence type="ECO:0000256" key="1">
    <source>
        <dbReference type="SAM" id="MobiDB-lite"/>
    </source>
</evidence>
<feature type="region of interest" description="Disordered" evidence="1">
    <location>
        <begin position="331"/>
        <end position="363"/>
    </location>
</feature>
<accession>A0A9K3NRH2</accession>
<reference evidence="2" key="2">
    <citation type="submission" date="2020-06" db="EMBL/GenBank/DDBJ databases">
        <title>Helianthus annuus Genome sequencing and assembly Release 2.</title>
        <authorList>
            <person name="Gouzy J."/>
            <person name="Langlade N."/>
            <person name="Munos S."/>
        </authorList>
    </citation>
    <scope>NUCLEOTIDE SEQUENCE</scope>
    <source>
        <tissue evidence="2">Leaves</tissue>
    </source>
</reference>
<proteinExistence type="predicted"/>
<reference evidence="2" key="1">
    <citation type="journal article" date="2017" name="Nature">
        <title>The sunflower genome provides insights into oil metabolism, flowering and Asterid evolution.</title>
        <authorList>
            <person name="Badouin H."/>
            <person name="Gouzy J."/>
            <person name="Grassa C.J."/>
            <person name="Murat F."/>
            <person name="Staton S.E."/>
            <person name="Cottret L."/>
            <person name="Lelandais-Briere C."/>
            <person name="Owens G.L."/>
            <person name="Carrere S."/>
            <person name="Mayjonade B."/>
            <person name="Legrand L."/>
            <person name="Gill N."/>
            <person name="Kane N.C."/>
            <person name="Bowers J.E."/>
            <person name="Hubner S."/>
            <person name="Bellec A."/>
            <person name="Berard A."/>
            <person name="Berges H."/>
            <person name="Blanchet N."/>
            <person name="Boniface M.C."/>
            <person name="Brunel D."/>
            <person name="Catrice O."/>
            <person name="Chaidir N."/>
            <person name="Claudel C."/>
            <person name="Donnadieu C."/>
            <person name="Faraut T."/>
            <person name="Fievet G."/>
            <person name="Helmstetter N."/>
            <person name="King M."/>
            <person name="Knapp S.J."/>
            <person name="Lai Z."/>
            <person name="Le Paslier M.C."/>
            <person name="Lippi Y."/>
            <person name="Lorenzon L."/>
            <person name="Mandel J.R."/>
            <person name="Marage G."/>
            <person name="Marchand G."/>
            <person name="Marquand E."/>
            <person name="Bret-Mestries E."/>
            <person name="Morien E."/>
            <person name="Nambeesan S."/>
            <person name="Nguyen T."/>
            <person name="Pegot-Espagnet P."/>
            <person name="Pouilly N."/>
            <person name="Raftis F."/>
            <person name="Sallet E."/>
            <person name="Schiex T."/>
            <person name="Thomas J."/>
            <person name="Vandecasteele C."/>
            <person name="Vares D."/>
            <person name="Vear F."/>
            <person name="Vautrin S."/>
            <person name="Crespi M."/>
            <person name="Mangin B."/>
            <person name="Burke J.M."/>
            <person name="Salse J."/>
            <person name="Munos S."/>
            <person name="Vincourt P."/>
            <person name="Rieseberg L.H."/>
            <person name="Langlade N.B."/>
        </authorList>
    </citation>
    <scope>NUCLEOTIDE SEQUENCE</scope>
    <source>
        <tissue evidence="2">Leaves</tissue>
    </source>
</reference>
<evidence type="ECO:0000313" key="3">
    <source>
        <dbReference type="Proteomes" id="UP000215914"/>
    </source>
</evidence>
<name>A0A9K3NRH2_HELAN</name>
<dbReference type="AlphaFoldDB" id="A0A9K3NRH2"/>
<evidence type="ECO:0008006" key="4">
    <source>
        <dbReference type="Google" id="ProtNLM"/>
    </source>
</evidence>
<dbReference type="Gramene" id="mRNA:HanXRQr2_Chr04g0154441">
    <property type="protein sequence ID" value="CDS:HanXRQr2_Chr04g0154441.1"/>
    <property type="gene ID" value="HanXRQr2_Chr04g0154441"/>
</dbReference>
<sequence length="363" mass="40200">MGGSSHNRNFSSSVKGGMSYKESLMGREKKDGKEDKVVEISAYVKPLEEWSKSSLIIRVSDLTTLVNLDKILSEAIGPNIKLKYVGGFYMLLLFEKVEYLYEFRDFNPNLKVWFSWFEVWKGQILPFEQIAWLKISGVPLHVLDKDVFDSVGRLYSKVVHASALNGDDKDLSFDLVGILVGDGEKISDRVTLMWKDKKFKVWVEGESSDWTPDCISDDGSWSDAEVSDGAQGEDCNDTGFSSPDMVGKSPVSQKLQPEVEKIGGQCSNLVEEVVKVVNNDVSKSNGPFCGWNMFENIEEGEIPMAFNVGRNVNGKGNKSNVFSRLGRPHVFSKGKKAQAQGGYSQVPGGPKIKKKKNGGRPSG</sequence>
<feature type="region of interest" description="Disordered" evidence="1">
    <location>
        <begin position="213"/>
        <end position="234"/>
    </location>
</feature>